<keyword evidence="4" id="KW-1185">Reference proteome</keyword>
<reference evidence="3 4" key="1">
    <citation type="submission" date="2019-07" db="EMBL/GenBank/DDBJ databases">
        <authorList>
            <person name="Zhu P."/>
        </authorList>
    </citation>
    <scope>NUCLEOTIDE SEQUENCE [LARGE SCALE GENOMIC DNA]</scope>
    <source>
        <strain evidence="3 4">SSL-25</strain>
    </source>
</reference>
<dbReference type="Proteomes" id="UP000320580">
    <property type="component" value="Chromosome"/>
</dbReference>
<sequence>MAHAPVLADDLFAPAALDDPYPLYERLRAAGPVHFLPALGLHLVVRHAEVLAALDDPATYSSHLVGLLYAGEDGVSLLAAGGPDGGGADVLATADPPAHTGHRRIVQQGFGRGRVAELRADVERLVAPRVAALVAAGGGDWMAGLATPLPVLVISRILGLPDADAGRLTAWSDAAVELLGGLAGPERTGGLALEIVAFTEYLHGRLDAAGRVPAGGLVDEIAAARADGRLSRDEAAGLLLQLVTAGSESTTSLLGSAVRMLAADPALQDRVRTEPALLEAVIEEALRLESPFRGHFRVTTRDAELGGVHLPEGARLMLLWGAANRDPGAFEGPDLLDPGRSAVRSHTAFGRGLHFCLGAHLARLEAMAALSALLDATVRIALPSGDRPSYVPSMFVRRLDRLPLLLTPAPDGGATV</sequence>
<protein>
    <submittedName>
        <fullName evidence="3">Cytochrome P450</fullName>
    </submittedName>
</protein>
<dbReference type="AlphaFoldDB" id="A0A5B8JD12"/>
<dbReference type="GO" id="GO:0005506">
    <property type="term" value="F:iron ion binding"/>
    <property type="evidence" value="ECO:0007669"/>
    <property type="project" value="InterPro"/>
</dbReference>
<dbReference type="InterPro" id="IPR002397">
    <property type="entry name" value="Cyt_P450_B"/>
</dbReference>
<dbReference type="InterPro" id="IPR036396">
    <property type="entry name" value="Cyt_P450_sf"/>
</dbReference>
<dbReference type="SUPFAM" id="SSF48264">
    <property type="entry name" value="Cytochrome P450"/>
    <property type="match status" value="1"/>
</dbReference>
<dbReference type="PANTHER" id="PTHR46696:SF4">
    <property type="entry name" value="BIOTIN BIOSYNTHESIS CYTOCHROME P450"/>
    <property type="match status" value="1"/>
</dbReference>
<dbReference type="Pfam" id="PF00067">
    <property type="entry name" value="p450"/>
    <property type="match status" value="1"/>
</dbReference>
<dbReference type="GO" id="GO:0008395">
    <property type="term" value="F:steroid hydroxylase activity"/>
    <property type="evidence" value="ECO:0007669"/>
    <property type="project" value="TreeGrafter"/>
</dbReference>
<dbReference type="PRINTS" id="PR00359">
    <property type="entry name" value="BP450"/>
</dbReference>
<keyword evidence="2" id="KW-0479">Metal-binding</keyword>
<dbReference type="GO" id="GO:0036199">
    <property type="term" value="F:cholest-4-en-3-one 26-monooxygenase activity"/>
    <property type="evidence" value="ECO:0007669"/>
    <property type="project" value="TreeGrafter"/>
</dbReference>
<evidence type="ECO:0000256" key="2">
    <source>
        <dbReference type="RuleBase" id="RU000461"/>
    </source>
</evidence>
<keyword evidence="2" id="KW-0503">Monooxygenase</keyword>
<proteinExistence type="inferred from homology"/>
<dbReference type="EMBL" id="CP042266">
    <property type="protein sequence ID" value="QDY75540.1"/>
    <property type="molecule type" value="Genomic_DNA"/>
</dbReference>
<dbReference type="PROSITE" id="PS00086">
    <property type="entry name" value="CYTOCHROME_P450"/>
    <property type="match status" value="1"/>
</dbReference>
<accession>A0A5B8JD12</accession>
<dbReference type="OrthoDB" id="502624at2"/>
<keyword evidence="2" id="KW-0408">Iron</keyword>
<dbReference type="GO" id="GO:0020037">
    <property type="term" value="F:heme binding"/>
    <property type="evidence" value="ECO:0007669"/>
    <property type="project" value="InterPro"/>
</dbReference>
<evidence type="ECO:0000313" key="4">
    <source>
        <dbReference type="Proteomes" id="UP000320580"/>
    </source>
</evidence>
<comment type="similarity">
    <text evidence="1 2">Belongs to the cytochrome P450 family.</text>
</comment>
<dbReference type="KEGG" id="sqz:FQU76_02330"/>
<name>A0A5B8JD12_9ACTN</name>
<evidence type="ECO:0000256" key="1">
    <source>
        <dbReference type="ARBA" id="ARBA00010617"/>
    </source>
</evidence>
<dbReference type="RefSeq" id="WP_146478851.1">
    <property type="nucleotide sequence ID" value="NZ_CP042266.1"/>
</dbReference>
<dbReference type="PRINTS" id="PR00385">
    <property type="entry name" value="P450"/>
</dbReference>
<dbReference type="Gene3D" id="1.10.630.10">
    <property type="entry name" value="Cytochrome P450"/>
    <property type="match status" value="1"/>
</dbReference>
<organism evidence="3 4">
    <name type="scientific">Streptomyces qinzhouensis</name>
    <dbReference type="NCBI Taxonomy" id="2599401"/>
    <lineage>
        <taxon>Bacteria</taxon>
        <taxon>Bacillati</taxon>
        <taxon>Actinomycetota</taxon>
        <taxon>Actinomycetes</taxon>
        <taxon>Kitasatosporales</taxon>
        <taxon>Streptomycetaceae</taxon>
        <taxon>Streptomyces</taxon>
    </lineage>
</organism>
<gene>
    <name evidence="3" type="ORF">FQU76_02330</name>
</gene>
<dbReference type="InterPro" id="IPR001128">
    <property type="entry name" value="Cyt_P450"/>
</dbReference>
<dbReference type="InterPro" id="IPR017972">
    <property type="entry name" value="Cyt_P450_CS"/>
</dbReference>
<keyword evidence="2" id="KW-0560">Oxidoreductase</keyword>
<keyword evidence="2" id="KW-0349">Heme</keyword>
<dbReference type="GO" id="GO:0006707">
    <property type="term" value="P:cholesterol catabolic process"/>
    <property type="evidence" value="ECO:0007669"/>
    <property type="project" value="TreeGrafter"/>
</dbReference>
<evidence type="ECO:0000313" key="3">
    <source>
        <dbReference type="EMBL" id="QDY75540.1"/>
    </source>
</evidence>
<dbReference type="PANTHER" id="PTHR46696">
    <property type="entry name" value="P450, PUTATIVE (EUROFUNG)-RELATED"/>
    <property type="match status" value="1"/>
</dbReference>